<accession>A0A158QDL0</accession>
<evidence type="ECO:0000313" key="5">
    <source>
        <dbReference type="WBParaSite" id="HDID_0000322101-mRNA-1"/>
    </source>
</evidence>
<dbReference type="Gene3D" id="3.30.470.20">
    <property type="entry name" value="ATP-grasp fold, B domain"/>
    <property type="match status" value="1"/>
</dbReference>
<dbReference type="GO" id="GO:0005737">
    <property type="term" value="C:cytoplasm"/>
    <property type="evidence" value="ECO:0007669"/>
    <property type="project" value="TreeGrafter"/>
</dbReference>
<dbReference type="InterPro" id="IPR004344">
    <property type="entry name" value="TTL/TTLL_fam"/>
</dbReference>
<name>A0A158QDL0_HYMDI</name>
<proteinExistence type="predicted"/>
<evidence type="ECO:0000259" key="2">
    <source>
        <dbReference type="Pfam" id="PF25556"/>
    </source>
</evidence>
<sequence>MANYSYEYFLRAHRAALTVMKVPELYWPTIHAKLLGKVFDASVKFELGMLNYLNDSNEPVDSKLFVSVKVDEIKTSDPSSIFLSDHAWTFQLEGVRKTLETNPILLPRMKTLMCINDNDEQAAIEAIMRKMWKFCRLYQISEPGQSLEGEIVLKKDVWYILDEFGSSLQQSTTPNVNVASLLYVPEQLCYSIFWPIEDLHKEVELFKSLRVDTLTVDWMSAIKDEEKKALLLIPWEGGDFSDRSSAHSFVLTDEFFSVSWTGSSHKMRETLPDPSAKLTDNKKAPQLVYTDMDLVARTLTSSKYKLTDNYDEADIIWTRKHIRDYESFSRNRSHVYLNQFPNESVITVKDMLAALAATEAAIEIGGPGDAYDIQPEDENEREGERHSPKRALIASWYPITFNLYYELAQFVAFFQRRAEEIDENEAEVGRDNDYLPKCSHADSCLRCGKDGRHVSFTATAAKKHNIWIVKPWNLGRGLGIHISDNLDQIIRLNETNPMIASRYITDPVLFYREDISSWVKFDVRYVVYLKSVKPLQLYAHKVFWLRFANKQFSLDHFDDYTKHFTVMNYREEDGLFQIHHNDFIQRFESQYPNAVWKDIEATIHRMLVSVFKSATAYEPPRGLGAYEKSRALYAADLLLEWRRCPNGMGDPCEFIVKPQICELNFIPDCTRACQYYPNFHNEAFDFLFLDIESQDIVQLC</sequence>
<protein>
    <submittedName>
        <fullName evidence="5">Tubulin--tyrosine ligase-like protein 12</fullName>
    </submittedName>
</protein>
<dbReference type="OrthoDB" id="60477at2759"/>
<dbReference type="WBParaSite" id="HDID_0000322101-mRNA-1">
    <property type="protein sequence ID" value="HDID_0000322101-mRNA-1"/>
    <property type="gene ID" value="HDID_0000322101"/>
</dbReference>
<evidence type="ECO:0000256" key="1">
    <source>
        <dbReference type="SAM" id="MobiDB-lite"/>
    </source>
</evidence>
<dbReference type="AlphaFoldDB" id="A0A158QDL0"/>
<dbReference type="STRING" id="6216.A0A158QDL0"/>
<dbReference type="InterPro" id="IPR057954">
    <property type="entry name" value="SET_TTL12"/>
</dbReference>
<reference evidence="3 4" key="2">
    <citation type="submission" date="2018-11" db="EMBL/GenBank/DDBJ databases">
        <authorList>
            <consortium name="Pathogen Informatics"/>
        </authorList>
    </citation>
    <scope>NUCLEOTIDE SEQUENCE [LARGE SCALE GENOMIC DNA]</scope>
</reference>
<dbReference type="Pfam" id="PF03133">
    <property type="entry name" value="TTL"/>
    <property type="match status" value="1"/>
</dbReference>
<dbReference type="PANTHER" id="PTHR46088">
    <property type="entry name" value="TUBULIN--TYROSINE LIGASE-LIKE PROTEIN 12"/>
    <property type="match status" value="1"/>
</dbReference>
<reference evidence="5" key="1">
    <citation type="submission" date="2016-04" db="UniProtKB">
        <authorList>
            <consortium name="WormBaseParasite"/>
        </authorList>
    </citation>
    <scope>IDENTIFICATION</scope>
</reference>
<dbReference type="Pfam" id="PF25556">
    <property type="entry name" value="SET_TTL"/>
    <property type="match status" value="1"/>
</dbReference>
<gene>
    <name evidence="3" type="ORF">HDID_LOCUS3219</name>
</gene>
<organism evidence="5">
    <name type="scientific">Hymenolepis diminuta</name>
    <name type="common">Rat tapeworm</name>
    <dbReference type="NCBI Taxonomy" id="6216"/>
    <lineage>
        <taxon>Eukaryota</taxon>
        <taxon>Metazoa</taxon>
        <taxon>Spiralia</taxon>
        <taxon>Lophotrochozoa</taxon>
        <taxon>Platyhelminthes</taxon>
        <taxon>Cestoda</taxon>
        <taxon>Eucestoda</taxon>
        <taxon>Cyclophyllidea</taxon>
        <taxon>Hymenolepididae</taxon>
        <taxon>Hymenolepis</taxon>
    </lineage>
</organism>
<feature type="region of interest" description="Disordered" evidence="1">
    <location>
        <begin position="366"/>
        <end position="386"/>
    </location>
</feature>
<evidence type="ECO:0000313" key="4">
    <source>
        <dbReference type="Proteomes" id="UP000274504"/>
    </source>
</evidence>
<dbReference type="Proteomes" id="UP000274504">
    <property type="component" value="Unassembled WGS sequence"/>
</dbReference>
<evidence type="ECO:0000313" key="3">
    <source>
        <dbReference type="EMBL" id="VDL28953.1"/>
    </source>
</evidence>
<dbReference type="PROSITE" id="PS51221">
    <property type="entry name" value="TTL"/>
    <property type="match status" value="1"/>
</dbReference>
<dbReference type="PANTHER" id="PTHR46088:SF1">
    <property type="entry name" value="TUBULIN--TYROSINE LIGASE-LIKE PROTEIN 12"/>
    <property type="match status" value="1"/>
</dbReference>
<dbReference type="InterPro" id="IPR027749">
    <property type="entry name" value="TTLL12"/>
</dbReference>
<dbReference type="EMBL" id="UYSG01000930">
    <property type="protein sequence ID" value="VDL28953.1"/>
    <property type="molecule type" value="Genomic_DNA"/>
</dbReference>
<feature type="domain" description="Tubulin--tyrosine ligase-like protein 12 SET-like" evidence="2">
    <location>
        <begin position="66"/>
        <end position="205"/>
    </location>
</feature>